<evidence type="ECO:0000256" key="5">
    <source>
        <dbReference type="ARBA" id="ARBA00022553"/>
    </source>
</evidence>
<keyword evidence="10" id="KW-0863">Zinc-finger</keyword>
<dbReference type="Pfam" id="PF21137">
    <property type="entry name" value="ANM3_C2H2_Zf"/>
    <property type="match status" value="1"/>
</dbReference>
<keyword evidence="12" id="KW-0539">Nucleus</keyword>
<dbReference type="FunFam" id="3.40.50.150:FF:000034">
    <property type="entry name" value="Protein arginine N-methyltransferase 3"/>
    <property type="match status" value="1"/>
</dbReference>
<dbReference type="InterPro" id="IPR055135">
    <property type="entry name" value="PRMT_dom"/>
</dbReference>
<dbReference type="InterPro" id="IPR049482">
    <property type="entry name" value="ANM3-like_C2H2_Zf"/>
</dbReference>
<evidence type="ECO:0000256" key="6">
    <source>
        <dbReference type="ARBA" id="ARBA00022603"/>
    </source>
</evidence>
<feature type="domain" description="Methyltransferase" evidence="18">
    <location>
        <begin position="276"/>
        <end position="373"/>
    </location>
</feature>
<feature type="non-terminal residue" evidence="21">
    <location>
        <position position="1"/>
    </location>
</feature>
<reference evidence="21" key="1">
    <citation type="submission" date="2021-04" db="EMBL/GenBank/DDBJ databases">
        <authorList>
            <consortium name="Molecular Ecology Group"/>
        </authorList>
    </citation>
    <scope>NUCLEOTIDE SEQUENCE</scope>
</reference>
<keyword evidence="11" id="KW-0862">Zinc</keyword>
<dbReference type="Pfam" id="PF22528">
    <property type="entry name" value="PRMT_C"/>
    <property type="match status" value="1"/>
</dbReference>
<feature type="compositionally biased region" description="Polar residues" evidence="17">
    <location>
        <begin position="144"/>
        <end position="158"/>
    </location>
</feature>
<dbReference type="Pfam" id="PF13649">
    <property type="entry name" value="Methyltransf_25"/>
    <property type="match status" value="1"/>
</dbReference>
<feature type="region of interest" description="Disordered" evidence="17">
    <location>
        <begin position="144"/>
        <end position="165"/>
    </location>
</feature>
<evidence type="ECO:0000256" key="11">
    <source>
        <dbReference type="ARBA" id="ARBA00022833"/>
    </source>
</evidence>
<keyword evidence="4" id="KW-0963">Cytoplasm</keyword>
<dbReference type="EMBL" id="CAJHNH020000391">
    <property type="protein sequence ID" value="CAG5117363.1"/>
    <property type="molecule type" value="Genomic_DNA"/>
</dbReference>
<evidence type="ECO:0000256" key="17">
    <source>
        <dbReference type="SAM" id="MobiDB-lite"/>
    </source>
</evidence>
<dbReference type="AlphaFoldDB" id="A0A8S3YJK8"/>
<dbReference type="OrthoDB" id="7848332at2759"/>
<evidence type="ECO:0000259" key="18">
    <source>
        <dbReference type="Pfam" id="PF13649"/>
    </source>
</evidence>
<dbReference type="GO" id="GO:0035242">
    <property type="term" value="F:protein-arginine omega-N asymmetric methyltransferase activity"/>
    <property type="evidence" value="ECO:0007669"/>
    <property type="project" value="UniProtKB-EC"/>
</dbReference>
<feature type="coiled-coil region" evidence="16">
    <location>
        <begin position="179"/>
        <end position="206"/>
    </location>
</feature>
<evidence type="ECO:0000313" key="21">
    <source>
        <dbReference type="EMBL" id="CAG5117363.1"/>
    </source>
</evidence>
<dbReference type="GO" id="GO:0008270">
    <property type="term" value="F:zinc ion binding"/>
    <property type="evidence" value="ECO:0007669"/>
    <property type="project" value="UniProtKB-KW"/>
</dbReference>
<evidence type="ECO:0000259" key="19">
    <source>
        <dbReference type="Pfam" id="PF21137"/>
    </source>
</evidence>
<dbReference type="GO" id="GO:0042054">
    <property type="term" value="F:histone methyltransferase activity"/>
    <property type="evidence" value="ECO:0007669"/>
    <property type="project" value="TreeGrafter"/>
</dbReference>
<dbReference type="InterPro" id="IPR029063">
    <property type="entry name" value="SAM-dependent_MTases_sf"/>
</dbReference>
<dbReference type="PANTHER" id="PTHR11006:SF53">
    <property type="entry name" value="PROTEIN ARGININE N-METHYLTRANSFERASE 3"/>
    <property type="match status" value="1"/>
</dbReference>
<feature type="region of interest" description="Disordered" evidence="17">
    <location>
        <begin position="7"/>
        <end position="35"/>
    </location>
</feature>
<feature type="non-terminal residue" evidence="21">
    <location>
        <position position="483"/>
    </location>
</feature>
<evidence type="ECO:0000256" key="15">
    <source>
        <dbReference type="PROSITE-ProRule" id="PRU01015"/>
    </source>
</evidence>
<keyword evidence="7 15" id="KW-0808">Transferase</keyword>
<evidence type="ECO:0000259" key="20">
    <source>
        <dbReference type="Pfam" id="PF22528"/>
    </source>
</evidence>
<dbReference type="PROSITE" id="PS51678">
    <property type="entry name" value="SAM_MT_PRMT"/>
    <property type="match status" value="1"/>
</dbReference>
<dbReference type="GO" id="GO:0032259">
    <property type="term" value="P:methylation"/>
    <property type="evidence" value="ECO:0007669"/>
    <property type="project" value="UniProtKB-KW"/>
</dbReference>
<evidence type="ECO:0000256" key="2">
    <source>
        <dbReference type="ARBA" id="ARBA00004514"/>
    </source>
</evidence>
<organism evidence="21 22">
    <name type="scientific">Candidula unifasciata</name>
    <dbReference type="NCBI Taxonomy" id="100452"/>
    <lineage>
        <taxon>Eukaryota</taxon>
        <taxon>Metazoa</taxon>
        <taxon>Spiralia</taxon>
        <taxon>Lophotrochozoa</taxon>
        <taxon>Mollusca</taxon>
        <taxon>Gastropoda</taxon>
        <taxon>Heterobranchia</taxon>
        <taxon>Euthyneura</taxon>
        <taxon>Panpulmonata</taxon>
        <taxon>Eupulmonata</taxon>
        <taxon>Stylommatophora</taxon>
        <taxon>Helicina</taxon>
        <taxon>Helicoidea</taxon>
        <taxon>Geomitridae</taxon>
        <taxon>Candidula</taxon>
    </lineage>
</organism>
<evidence type="ECO:0000256" key="3">
    <source>
        <dbReference type="ARBA" id="ARBA00011925"/>
    </source>
</evidence>
<feature type="domain" description="Protein arginine N-methyltransferase 3-like C2H2 zinc finger" evidence="19">
    <location>
        <begin position="77"/>
        <end position="120"/>
    </location>
</feature>
<accession>A0A8S3YJK8</accession>
<dbReference type="Proteomes" id="UP000678393">
    <property type="component" value="Unassembled WGS sequence"/>
</dbReference>
<evidence type="ECO:0000256" key="10">
    <source>
        <dbReference type="ARBA" id="ARBA00022771"/>
    </source>
</evidence>
<evidence type="ECO:0000256" key="16">
    <source>
        <dbReference type="SAM" id="Coils"/>
    </source>
</evidence>
<dbReference type="Gene3D" id="3.40.50.150">
    <property type="entry name" value="Vaccinia Virus protein VP39"/>
    <property type="match status" value="1"/>
</dbReference>
<evidence type="ECO:0000256" key="1">
    <source>
        <dbReference type="ARBA" id="ARBA00004123"/>
    </source>
</evidence>
<sequence>DCCVPPLVSDSDHEYDDDINENEWNDDEDDSGEEEEMNMLTGDVVCLFCPLVEPSVESLLSHCNKVHSFDLVESCLKWSIDCISYIKMINYIRQKTPTVEAVEVGMACHGSLWSNDLYMKAFDSEDLMLQFDIEWAQSHLSQGLTDESKHNGNSNQNLHHSEEEDVSESKAVAALVACVHRTEADRDLLREELDRALEDIRRLKVVGQQLVMGADDKKLGTRLAAANQDSLSEEDGYFASYGHHDIHMTMLKDRVRTESYRDFIMKNPQLFQGKVVLDVGCGTGILSMFAAKAGAQHVVAVDQSSIIYQAMDIARENGLHDKITFVKGRLEDVTLPVEKFDIIISEWMGYFLLFEAMLDSVLWARDRYLAPGGCVYPDHFSMFVVGVSDLDLRKSKIEFWDDVYGFKMSCMKSSVIDEVYVKLIRKETVVTEPALVKEIDVMTCSVKDLEFSTEFSLKCQADADITAVVGYFDTDFAAACQTK</sequence>
<dbReference type="InterPro" id="IPR036236">
    <property type="entry name" value="Znf_C2H2_sf"/>
</dbReference>
<keyword evidence="9" id="KW-0479">Metal-binding</keyword>
<keyword evidence="8 15" id="KW-0949">S-adenosyl-L-methionine</keyword>
<dbReference type="SUPFAM" id="SSF57667">
    <property type="entry name" value="beta-beta-alpha zinc fingers"/>
    <property type="match status" value="1"/>
</dbReference>
<keyword evidence="5" id="KW-0597">Phosphoprotein</keyword>
<dbReference type="GO" id="GO:0005829">
    <property type="term" value="C:cytosol"/>
    <property type="evidence" value="ECO:0007669"/>
    <property type="project" value="UniProtKB-SubCell"/>
</dbReference>
<feature type="domain" description="Protein arginine N-methyltransferase" evidence="20">
    <location>
        <begin position="381"/>
        <end position="479"/>
    </location>
</feature>
<keyword evidence="6 15" id="KW-0489">Methyltransferase</keyword>
<dbReference type="EC" id="2.1.1.319" evidence="3"/>
<dbReference type="InterPro" id="IPR025799">
    <property type="entry name" value="Arg_MeTrfase"/>
</dbReference>
<comment type="catalytic activity">
    <reaction evidence="14">
        <text>L-arginyl-[protein] + S-adenosyl-L-methionine = N(omega)-methyl-L-arginyl-[protein] + S-adenosyl-L-homocysteine + H(+)</text>
        <dbReference type="Rhea" id="RHEA:48100"/>
        <dbReference type="Rhea" id="RHEA-COMP:10532"/>
        <dbReference type="Rhea" id="RHEA-COMP:11990"/>
        <dbReference type="ChEBI" id="CHEBI:15378"/>
        <dbReference type="ChEBI" id="CHEBI:29965"/>
        <dbReference type="ChEBI" id="CHEBI:57856"/>
        <dbReference type="ChEBI" id="CHEBI:59789"/>
        <dbReference type="ChEBI" id="CHEBI:65280"/>
    </reaction>
    <physiologicalReaction direction="left-to-right" evidence="14">
        <dbReference type="Rhea" id="RHEA:48101"/>
    </physiologicalReaction>
</comment>
<proteinExistence type="predicted"/>
<dbReference type="Gene3D" id="2.70.160.11">
    <property type="entry name" value="Hnrnp arginine n-methyltransferase1"/>
    <property type="match status" value="1"/>
</dbReference>
<dbReference type="InterPro" id="IPR041698">
    <property type="entry name" value="Methyltransf_25"/>
</dbReference>
<evidence type="ECO:0000256" key="9">
    <source>
        <dbReference type="ARBA" id="ARBA00022723"/>
    </source>
</evidence>
<evidence type="ECO:0000313" key="22">
    <source>
        <dbReference type="Proteomes" id="UP000678393"/>
    </source>
</evidence>
<evidence type="ECO:0000256" key="4">
    <source>
        <dbReference type="ARBA" id="ARBA00022490"/>
    </source>
</evidence>
<evidence type="ECO:0000256" key="13">
    <source>
        <dbReference type="ARBA" id="ARBA00047384"/>
    </source>
</evidence>
<evidence type="ECO:0000256" key="8">
    <source>
        <dbReference type="ARBA" id="ARBA00022691"/>
    </source>
</evidence>
<gene>
    <name evidence="21" type="ORF">CUNI_LOCUS2921</name>
</gene>
<keyword evidence="16" id="KW-0175">Coiled coil</keyword>
<keyword evidence="22" id="KW-1185">Reference proteome</keyword>
<dbReference type="SUPFAM" id="SSF53335">
    <property type="entry name" value="S-adenosyl-L-methionine-dependent methyltransferases"/>
    <property type="match status" value="1"/>
</dbReference>
<evidence type="ECO:0000256" key="12">
    <source>
        <dbReference type="ARBA" id="ARBA00023242"/>
    </source>
</evidence>
<dbReference type="CDD" id="cd02440">
    <property type="entry name" value="AdoMet_MTases"/>
    <property type="match status" value="1"/>
</dbReference>
<name>A0A8S3YJK8_9EUPU</name>
<protein>
    <recommendedName>
        <fullName evidence="3">type I protein arginine methyltransferase</fullName>
        <ecNumber evidence="3">2.1.1.319</ecNumber>
    </recommendedName>
</protein>
<comment type="catalytic activity">
    <reaction evidence="13">
        <text>L-arginyl-[protein] + 2 S-adenosyl-L-methionine = N(omega),N(omega)-dimethyl-L-arginyl-[protein] + 2 S-adenosyl-L-homocysteine + 2 H(+)</text>
        <dbReference type="Rhea" id="RHEA:48096"/>
        <dbReference type="Rhea" id="RHEA-COMP:10532"/>
        <dbReference type="Rhea" id="RHEA-COMP:11991"/>
        <dbReference type="ChEBI" id="CHEBI:15378"/>
        <dbReference type="ChEBI" id="CHEBI:29965"/>
        <dbReference type="ChEBI" id="CHEBI:57856"/>
        <dbReference type="ChEBI" id="CHEBI:59789"/>
        <dbReference type="ChEBI" id="CHEBI:61897"/>
        <dbReference type="EC" id="2.1.1.319"/>
    </reaction>
    <physiologicalReaction direction="left-to-right" evidence="13">
        <dbReference type="Rhea" id="RHEA:48097"/>
    </physiologicalReaction>
</comment>
<dbReference type="GO" id="GO:0005634">
    <property type="term" value="C:nucleus"/>
    <property type="evidence" value="ECO:0007669"/>
    <property type="project" value="UniProtKB-SubCell"/>
</dbReference>
<comment type="subcellular location">
    <subcellularLocation>
        <location evidence="2">Cytoplasm</location>
        <location evidence="2">Cytosol</location>
    </subcellularLocation>
    <subcellularLocation>
        <location evidence="1">Nucleus</location>
    </subcellularLocation>
</comment>
<evidence type="ECO:0000256" key="7">
    <source>
        <dbReference type="ARBA" id="ARBA00022679"/>
    </source>
</evidence>
<evidence type="ECO:0000256" key="14">
    <source>
        <dbReference type="ARBA" id="ARBA00049303"/>
    </source>
</evidence>
<comment type="caution">
    <text evidence="21">The sequence shown here is derived from an EMBL/GenBank/DDBJ whole genome shotgun (WGS) entry which is preliminary data.</text>
</comment>
<dbReference type="PANTHER" id="PTHR11006">
    <property type="entry name" value="PROTEIN ARGININE N-METHYLTRANSFERASE"/>
    <property type="match status" value="1"/>
</dbReference>
<feature type="compositionally biased region" description="Acidic residues" evidence="17">
    <location>
        <begin position="13"/>
        <end position="35"/>
    </location>
</feature>